<dbReference type="FunFam" id="3.30.300.30:FF:000008">
    <property type="entry name" value="2,3-dihydroxybenzoate-AMP ligase"/>
    <property type="match status" value="1"/>
</dbReference>
<dbReference type="RefSeq" id="WP_035579473.1">
    <property type="nucleotide sequence ID" value="NZ_ARYJ01000003.1"/>
</dbReference>
<keyword evidence="2 8" id="KW-0436">Ligase</keyword>
<evidence type="ECO:0000256" key="3">
    <source>
        <dbReference type="ARBA" id="ARBA00051915"/>
    </source>
</evidence>
<organism evidence="8 9">
    <name type="scientific">Hyphomonas jannaschiana VP2</name>
    <dbReference type="NCBI Taxonomy" id="1280952"/>
    <lineage>
        <taxon>Bacteria</taxon>
        <taxon>Pseudomonadati</taxon>
        <taxon>Pseudomonadota</taxon>
        <taxon>Alphaproteobacteria</taxon>
        <taxon>Hyphomonadales</taxon>
        <taxon>Hyphomonadaceae</taxon>
        <taxon>Hyphomonas</taxon>
    </lineage>
</organism>
<dbReference type="InterPro" id="IPR045851">
    <property type="entry name" value="AMP-bd_C_sf"/>
</dbReference>
<evidence type="ECO:0000313" key="9">
    <source>
        <dbReference type="Proteomes" id="UP000024816"/>
    </source>
</evidence>
<accession>A0A059FGM8</accession>
<dbReference type="Proteomes" id="UP000024816">
    <property type="component" value="Unassembled WGS sequence"/>
</dbReference>
<dbReference type="CDD" id="cd17631">
    <property type="entry name" value="FACL_FadD13-like"/>
    <property type="match status" value="1"/>
</dbReference>
<dbReference type="InterPro" id="IPR000873">
    <property type="entry name" value="AMP-dep_synth/lig_dom"/>
</dbReference>
<dbReference type="PANTHER" id="PTHR43767">
    <property type="entry name" value="LONG-CHAIN-FATTY-ACID--COA LIGASE"/>
    <property type="match status" value="1"/>
</dbReference>
<dbReference type="eggNOG" id="COG0318">
    <property type="taxonomic scope" value="Bacteria"/>
</dbReference>
<dbReference type="AlphaFoldDB" id="A0A059FGM8"/>
<evidence type="ECO:0000259" key="6">
    <source>
        <dbReference type="Pfam" id="PF00501"/>
    </source>
</evidence>
<comment type="caution">
    <text evidence="8">The sequence shown here is derived from an EMBL/GenBank/DDBJ whole genome shotgun (WGS) entry which is preliminary data.</text>
</comment>
<evidence type="ECO:0000256" key="1">
    <source>
        <dbReference type="ARBA" id="ARBA00006432"/>
    </source>
</evidence>
<dbReference type="PANTHER" id="PTHR43767:SF1">
    <property type="entry name" value="NONRIBOSOMAL PEPTIDE SYNTHASE PES1 (EUROFUNG)-RELATED"/>
    <property type="match status" value="1"/>
</dbReference>
<dbReference type="Gene3D" id="3.30.300.30">
    <property type="match status" value="1"/>
</dbReference>
<dbReference type="EC" id="6.2.1.44" evidence="4"/>
<dbReference type="NCBIfam" id="NF004837">
    <property type="entry name" value="PRK06187.1"/>
    <property type="match status" value="1"/>
</dbReference>
<proteinExistence type="inferred from homology"/>
<dbReference type="GO" id="GO:0016878">
    <property type="term" value="F:acid-thiol ligase activity"/>
    <property type="evidence" value="ECO:0007669"/>
    <property type="project" value="UniProtKB-ARBA"/>
</dbReference>
<evidence type="ECO:0000256" key="2">
    <source>
        <dbReference type="ARBA" id="ARBA00022598"/>
    </source>
</evidence>
<keyword evidence="9" id="KW-1185">Reference proteome</keyword>
<reference evidence="8 9" key="1">
    <citation type="journal article" date="2014" name="Antonie Van Leeuwenhoek">
        <title>Hyphomonas beringensis sp. nov. and Hyphomonas chukchiensis sp. nov., isolated from surface seawater of the Bering Sea and Chukchi Sea.</title>
        <authorList>
            <person name="Li C."/>
            <person name="Lai Q."/>
            <person name="Li G."/>
            <person name="Dong C."/>
            <person name="Wang J."/>
            <person name="Liao Y."/>
            <person name="Shao Z."/>
        </authorList>
    </citation>
    <scope>NUCLEOTIDE SEQUENCE [LARGE SCALE GENOMIC DNA]</scope>
    <source>
        <strain evidence="8 9">VP2</strain>
    </source>
</reference>
<dbReference type="Gene3D" id="3.40.50.12780">
    <property type="entry name" value="N-terminal domain of ligase-like"/>
    <property type="match status" value="1"/>
</dbReference>
<evidence type="ECO:0000313" key="8">
    <source>
        <dbReference type="EMBL" id="KCZ89784.1"/>
    </source>
</evidence>
<evidence type="ECO:0000256" key="5">
    <source>
        <dbReference type="ARBA" id="ARBA00067668"/>
    </source>
</evidence>
<name>A0A059FGM8_9PROT</name>
<comment type="catalytic activity">
    <reaction evidence="3">
        <text>3-(methylsulfanyl)propanoate + ATP + CoA = 3-(methylsulfanyl)propanoyl-CoA + AMP + diphosphate</text>
        <dbReference type="Rhea" id="RHEA:43052"/>
        <dbReference type="ChEBI" id="CHEBI:30616"/>
        <dbReference type="ChEBI" id="CHEBI:33019"/>
        <dbReference type="ChEBI" id="CHEBI:49016"/>
        <dbReference type="ChEBI" id="CHEBI:57287"/>
        <dbReference type="ChEBI" id="CHEBI:82815"/>
        <dbReference type="ChEBI" id="CHEBI:456215"/>
        <dbReference type="EC" id="6.2.1.44"/>
    </reaction>
    <physiologicalReaction direction="left-to-right" evidence="3">
        <dbReference type="Rhea" id="RHEA:43053"/>
    </physiologicalReaction>
</comment>
<evidence type="ECO:0000259" key="7">
    <source>
        <dbReference type="Pfam" id="PF13193"/>
    </source>
</evidence>
<dbReference type="PATRIC" id="fig|1280952.3.peg.1193"/>
<dbReference type="SUPFAM" id="SSF56801">
    <property type="entry name" value="Acetyl-CoA synthetase-like"/>
    <property type="match status" value="1"/>
</dbReference>
<dbReference type="STRING" id="1280952.HJA_06017"/>
<dbReference type="InterPro" id="IPR050237">
    <property type="entry name" value="ATP-dep_AMP-bd_enzyme"/>
</dbReference>
<feature type="domain" description="AMP-dependent synthetase/ligase" evidence="6">
    <location>
        <begin position="25"/>
        <end position="387"/>
    </location>
</feature>
<gene>
    <name evidence="8" type="ORF">HJA_06017</name>
</gene>
<sequence>MSASEALTKADFDQMPTLGDIARFHARERPEAVALSFEGRDTSFRQFDRNTNKVANALIASGVKKGERVAYVGKNSDQYFELLFGAAKMGGVTLPIGWRLAPAEMAYIIQDGQGSLLFVGPEVAEQAKAALSELENPPQVIFMETDGPDGFAGWRDGQTDADPDIDIPPDNVALQLYTSGTTGRPKGAMLSHDNLLGGRREAAEADLPWNQWGPDDVSLVAMPVGHIGGTGWGIVGLYNGAKGIVAREFDPFRVLDFIEKDGASKMFMVPAALQIVVRQPNARNVDYSRLKYILYGASPIPLDLLRECMEVFGCGFCQQYGMTETCGTIVYLPPEDHDPNGNQRMRAAGIPMPGVEIRIEDSEGNVLPPNTVGEVVTRSRANMKGYWNLDEATRSTIAEDGWLHTGDAGYLDEDGYLYIHDRVKDMIISGGENIYPAEVENAVYGHPDVAEVAIIGVPDDKWGEAAKAVVALKPGARPDADSILSFARSRIAGFKAPKSVDFVEALPRNASGKILKKDLRAPYWQGKDRAVN</sequence>
<comment type="similarity">
    <text evidence="1">Belongs to the ATP-dependent AMP-binding enzyme family.</text>
</comment>
<dbReference type="OrthoDB" id="6187882at2"/>
<dbReference type="InterPro" id="IPR025110">
    <property type="entry name" value="AMP-bd_C"/>
</dbReference>
<dbReference type="Pfam" id="PF00501">
    <property type="entry name" value="AMP-binding"/>
    <property type="match status" value="1"/>
</dbReference>
<dbReference type="InterPro" id="IPR042099">
    <property type="entry name" value="ANL_N_sf"/>
</dbReference>
<dbReference type="EMBL" id="ARYJ01000003">
    <property type="protein sequence ID" value="KCZ89784.1"/>
    <property type="molecule type" value="Genomic_DNA"/>
</dbReference>
<evidence type="ECO:0000256" key="4">
    <source>
        <dbReference type="ARBA" id="ARBA00066616"/>
    </source>
</evidence>
<dbReference type="Pfam" id="PF13193">
    <property type="entry name" value="AMP-binding_C"/>
    <property type="match status" value="1"/>
</dbReference>
<protein>
    <recommendedName>
        <fullName evidence="5">3-methylmercaptopropionyl-CoA ligase</fullName>
        <ecNumber evidence="4">6.2.1.44</ecNumber>
    </recommendedName>
</protein>
<feature type="domain" description="AMP-binding enzyme C-terminal" evidence="7">
    <location>
        <begin position="438"/>
        <end position="513"/>
    </location>
</feature>